<evidence type="ECO:0000313" key="3">
    <source>
        <dbReference type="Proteomes" id="UP001552299"/>
    </source>
</evidence>
<keyword evidence="3" id="KW-1185">Reference proteome</keyword>
<dbReference type="AlphaFoldDB" id="A0ABD0VPT5"/>
<keyword evidence="1" id="KW-0812">Transmembrane</keyword>
<feature type="transmembrane region" description="Helical" evidence="1">
    <location>
        <begin position="99"/>
        <end position="121"/>
    </location>
</feature>
<dbReference type="Proteomes" id="UP001552299">
    <property type="component" value="Unassembled WGS sequence"/>
</dbReference>
<gene>
    <name evidence="2" type="ORF">M5K25_001321</name>
</gene>
<proteinExistence type="predicted"/>
<keyword evidence="1" id="KW-0472">Membrane</keyword>
<dbReference type="EMBL" id="JANQDX010000002">
    <property type="protein sequence ID" value="KAL0927159.1"/>
    <property type="molecule type" value="Genomic_DNA"/>
</dbReference>
<evidence type="ECO:0000256" key="1">
    <source>
        <dbReference type="SAM" id="Phobius"/>
    </source>
</evidence>
<evidence type="ECO:0000313" key="2">
    <source>
        <dbReference type="EMBL" id="KAL0927159.1"/>
    </source>
</evidence>
<feature type="transmembrane region" description="Helical" evidence="1">
    <location>
        <begin position="67"/>
        <end position="93"/>
    </location>
</feature>
<organism evidence="2 3">
    <name type="scientific">Dendrobium thyrsiflorum</name>
    <name type="common">Pinecone-like raceme dendrobium</name>
    <name type="synonym">Orchid</name>
    <dbReference type="NCBI Taxonomy" id="117978"/>
    <lineage>
        <taxon>Eukaryota</taxon>
        <taxon>Viridiplantae</taxon>
        <taxon>Streptophyta</taxon>
        <taxon>Embryophyta</taxon>
        <taxon>Tracheophyta</taxon>
        <taxon>Spermatophyta</taxon>
        <taxon>Magnoliopsida</taxon>
        <taxon>Liliopsida</taxon>
        <taxon>Asparagales</taxon>
        <taxon>Orchidaceae</taxon>
        <taxon>Epidendroideae</taxon>
        <taxon>Malaxideae</taxon>
        <taxon>Dendrobiinae</taxon>
        <taxon>Dendrobium</taxon>
    </lineage>
</organism>
<reference evidence="2 3" key="1">
    <citation type="journal article" date="2024" name="Plant Biotechnol. J.">
        <title>Dendrobium thyrsiflorum genome and its molecular insights into genes involved in important horticultural traits.</title>
        <authorList>
            <person name="Chen B."/>
            <person name="Wang J.Y."/>
            <person name="Zheng P.J."/>
            <person name="Li K.L."/>
            <person name="Liang Y.M."/>
            <person name="Chen X.F."/>
            <person name="Zhang C."/>
            <person name="Zhao X."/>
            <person name="He X."/>
            <person name="Zhang G.Q."/>
            <person name="Liu Z.J."/>
            <person name="Xu Q."/>
        </authorList>
    </citation>
    <scope>NUCLEOTIDE SEQUENCE [LARGE SCALE GENOMIC DNA]</scope>
    <source>
        <strain evidence="2">GZMU011</strain>
    </source>
</reference>
<sequence length="158" mass="17652">MVWVSGNVSSVCGFQYFLCWVDYGGCRVCVAGGGFWRLRLALVGLGCRRLFFVVFFLFVCEPLELGFCAAGVHVGFGLCLVGDSFMVLISGYSSCSCSFQMDVCWVCGFSCSRVILCVYFCSDPFQLFYRFRVLLLTAYDEYLLLGFADGFSCWFLGS</sequence>
<name>A0ABD0VPT5_DENTH</name>
<protein>
    <recommendedName>
        <fullName evidence="4">Transmembrane protein</fullName>
    </recommendedName>
</protein>
<feature type="transmembrane region" description="Helical" evidence="1">
    <location>
        <begin position="40"/>
        <end position="60"/>
    </location>
</feature>
<accession>A0ABD0VPT5</accession>
<keyword evidence="1" id="KW-1133">Transmembrane helix</keyword>
<evidence type="ECO:0008006" key="4">
    <source>
        <dbReference type="Google" id="ProtNLM"/>
    </source>
</evidence>
<comment type="caution">
    <text evidence="2">The sequence shown here is derived from an EMBL/GenBank/DDBJ whole genome shotgun (WGS) entry which is preliminary data.</text>
</comment>